<protein>
    <recommendedName>
        <fullName evidence="5">Putrescine-binding periplasmic protein</fullName>
    </recommendedName>
</protein>
<comment type="similarity">
    <text evidence="5">Belongs to the bacterial solute-binding protein PotD/PotF family.</text>
</comment>
<dbReference type="RefSeq" id="WP_095486318.1">
    <property type="nucleotide sequence ID" value="NZ_CP088151.1"/>
</dbReference>
<dbReference type="GO" id="GO:0015846">
    <property type="term" value="P:polyamine transport"/>
    <property type="evidence" value="ECO:0007669"/>
    <property type="project" value="InterPro"/>
</dbReference>
<evidence type="ECO:0000256" key="6">
    <source>
        <dbReference type="SAM" id="SignalP"/>
    </source>
</evidence>
<reference evidence="8" key="1">
    <citation type="submission" date="2017-08" db="EMBL/GenBank/DDBJ databases">
        <title>Mesorhizobium wenxinae sp. nov., a novel rhizobial species isolated from root nodules of chickpea (Cicer arietinum L.).</title>
        <authorList>
            <person name="Zhang J."/>
        </authorList>
    </citation>
    <scope>NUCLEOTIDE SEQUENCE [LARGE SCALE GENOMIC DNA]</scope>
    <source>
        <strain evidence="8">USDA 3392</strain>
    </source>
</reference>
<dbReference type="Proteomes" id="UP000216215">
    <property type="component" value="Unassembled WGS sequence"/>
</dbReference>
<keyword evidence="4 5" id="KW-0574">Periplasm</keyword>
<dbReference type="PANTHER" id="PTHR30222:SF12">
    <property type="entry name" value="NORSPERMIDINE SENSOR"/>
    <property type="match status" value="1"/>
</dbReference>
<comment type="function">
    <text evidence="5">Required for the activity of the bacterial periplasmic transport system of putrescine.</text>
</comment>
<organism evidence="7 8">
    <name type="scientific">Mesorhizobium mediterraneum</name>
    <dbReference type="NCBI Taxonomy" id="43617"/>
    <lineage>
        <taxon>Bacteria</taxon>
        <taxon>Pseudomonadati</taxon>
        <taxon>Pseudomonadota</taxon>
        <taxon>Alphaproteobacteria</taxon>
        <taxon>Hyphomicrobiales</taxon>
        <taxon>Phyllobacteriaceae</taxon>
        <taxon>Mesorhizobium</taxon>
    </lineage>
</organism>
<evidence type="ECO:0000313" key="7">
    <source>
        <dbReference type="EMBL" id="PAQ00186.1"/>
    </source>
</evidence>
<feature type="chain" id="PRO_5044311743" description="Putrescine-binding periplasmic protein" evidence="6">
    <location>
        <begin position="27"/>
        <end position="345"/>
    </location>
</feature>
<comment type="caution">
    <text evidence="7">The sequence shown here is derived from an EMBL/GenBank/DDBJ whole genome shotgun (WGS) entry which is preliminary data.</text>
</comment>
<dbReference type="InterPro" id="IPR006059">
    <property type="entry name" value="SBP"/>
</dbReference>
<comment type="subcellular location">
    <subcellularLocation>
        <location evidence="1 5">Periplasm</location>
    </subcellularLocation>
</comment>
<keyword evidence="8" id="KW-1185">Reference proteome</keyword>
<gene>
    <name evidence="7" type="ORF">CIT25_20325</name>
</gene>
<feature type="signal peptide" evidence="6">
    <location>
        <begin position="1"/>
        <end position="26"/>
    </location>
</feature>
<dbReference type="EMBL" id="NPKI01000026">
    <property type="protein sequence ID" value="PAQ00186.1"/>
    <property type="molecule type" value="Genomic_DNA"/>
</dbReference>
<dbReference type="AlphaFoldDB" id="A0AB36R6N0"/>
<evidence type="ECO:0000256" key="2">
    <source>
        <dbReference type="ARBA" id="ARBA00022448"/>
    </source>
</evidence>
<evidence type="ECO:0000313" key="8">
    <source>
        <dbReference type="Proteomes" id="UP000216215"/>
    </source>
</evidence>
<dbReference type="Gene3D" id="3.40.190.10">
    <property type="entry name" value="Periplasmic binding protein-like II"/>
    <property type="match status" value="2"/>
</dbReference>
<sequence length="345" mass="38049">MFKNPRVTSLVVASALGLAFSVSAHAEGKLSIYAWADSIAPDVVAKFEKETGIDVTVDAFSSNEDLLTKLQAGSSGYDIVTPSQHFVKIMIDSGLLEDIGASSMAAYQQILPEWQKPWWDPTGNHSIPLAFGNAGYTVNRDVYKGPVDSWKTYFEPPVELRGKIASLAQPDEVVSAAQNYLGIKYCSEDPQEMKRVLDLLQAQKPYVAAYSSDNIENRIGGGEVGAHFWWDGNTMRVRRNDKANVEYAMPKEGLVGWLDSYVVPKGAANIDNAKKFIDFMAEIDNATDEYNYYGHSSPVKIDETKALYSKENAPELFPTVPVKMGEACSPAAQELVTKVWTQLLQ</sequence>
<dbReference type="GO" id="GO:0042597">
    <property type="term" value="C:periplasmic space"/>
    <property type="evidence" value="ECO:0007669"/>
    <property type="project" value="UniProtKB-SubCell"/>
</dbReference>
<evidence type="ECO:0000256" key="1">
    <source>
        <dbReference type="ARBA" id="ARBA00004418"/>
    </source>
</evidence>
<keyword evidence="2 5" id="KW-0813">Transport</keyword>
<dbReference type="GO" id="GO:0019808">
    <property type="term" value="F:polyamine binding"/>
    <property type="evidence" value="ECO:0007669"/>
    <property type="project" value="InterPro"/>
</dbReference>
<name>A0AB36R6N0_9HYPH</name>
<evidence type="ECO:0000256" key="3">
    <source>
        <dbReference type="ARBA" id="ARBA00022729"/>
    </source>
</evidence>
<dbReference type="PIRSF" id="PIRSF019574">
    <property type="entry name" value="Periplasmic_polyamine_BP"/>
    <property type="match status" value="1"/>
</dbReference>
<dbReference type="PANTHER" id="PTHR30222">
    <property type="entry name" value="SPERMIDINE/PUTRESCINE-BINDING PERIPLASMIC PROTEIN"/>
    <property type="match status" value="1"/>
</dbReference>
<evidence type="ECO:0000256" key="4">
    <source>
        <dbReference type="ARBA" id="ARBA00022764"/>
    </source>
</evidence>
<dbReference type="PRINTS" id="PR00909">
    <property type="entry name" value="SPERMDNBNDNG"/>
</dbReference>
<dbReference type="InterPro" id="IPR001188">
    <property type="entry name" value="Sperm_putr-bd"/>
</dbReference>
<proteinExistence type="inferred from homology"/>
<dbReference type="SUPFAM" id="SSF53850">
    <property type="entry name" value="Periplasmic binding protein-like II"/>
    <property type="match status" value="1"/>
</dbReference>
<keyword evidence="3 6" id="KW-0732">Signal</keyword>
<dbReference type="Pfam" id="PF13416">
    <property type="entry name" value="SBP_bac_8"/>
    <property type="match status" value="1"/>
</dbReference>
<accession>A0AB36R6N0</accession>
<evidence type="ECO:0000256" key="5">
    <source>
        <dbReference type="PIRNR" id="PIRNR019574"/>
    </source>
</evidence>